<name>A0ABV0ZFN9_9TELE</name>
<protein>
    <submittedName>
        <fullName evidence="1">Uncharacterized protein</fullName>
    </submittedName>
</protein>
<organism evidence="1 2">
    <name type="scientific">Ameca splendens</name>
    <dbReference type="NCBI Taxonomy" id="208324"/>
    <lineage>
        <taxon>Eukaryota</taxon>
        <taxon>Metazoa</taxon>
        <taxon>Chordata</taxon>
        <taxon>Craniata</taxon>
        <taxon>Vertebrata</taxon>
        <taxon>Euteleostomi</taxon>
        <taxon>Actinopterygii</taxon>
        <taxon>Neopterygii</taxon>
        <taxon>Teleostei</taxon>
        <taxon>Neoteleostei</taxon>
        <taxon>Acanthomorphata</taxon>
        <taxon>Ovalentaria</taxon>
        <taxon>Atherinomorphae</taxon>
        <taxon>Cyprinodontiformes</taxon>
        <taxon>Goodeidae</taxon>
        <taxon>Ameca</taxon>
    </lineage>
</organism>
<reference evidence="1 2" key="1">
    <citation type="submission" date="2021-06" db="EMBL/GenBank/DDBJ databases">
        <authorList>
            <person name="Palmer J.M."/>
        </authorList>
    </citation>
    <scope>NUCLEOTIDE SEQUENCE [LARGE SCALE GENOMIC DNA]</scope>
    <source>
        <strain evidence="1 2">AS_MEX2019</strain>
        <tissue evidence="1">Muscle</tissue>
    </source>
</reference>
<dbReference type="Proteomes" id="UP001469553">
    <property type="component" value="Unassembled WGS sequence"/>
</dbReference>
<accession>A0ABV0ZFN9</accession>
<proteinExistence type="predicted"/>
<dbReference type="EMBL" id="JAHRIP010060642">
    <property type="protein sequence ID" value="MEQ2304945.1"/>
    <property type="molecule type" value="Genomic_DNA"/>
</dbReference>
<evidence type="ECO:0000313" key="2">
    <source>
        <dbReference type="Proteomes" id="UP001469553"/>
    </source>
</evidence>
<comment type="caution">
    <text evidence="1">The sequence shown here is derived from an EMBL/GenBank/DDBJ whole genome shotgun (WGS) entry which is preliminary data.</text>
</comment>
<evidence type="ECO:0000313" key="1">
    <source>
        <dbReference type="EMBL" id="MEQ2304945.1"/>
    </source>
</evidence>
<sequence length="115" mass="12669">MPDTQTANHYLTLLHVIVVSLDPGNSVMPACQQETLAFSPSSSVGTCVEEVCLLEHGVFIQTMTSQEVRCFSFLFPVLGCAGSRLMQFMLKVPEKFLLAFNVVNHGLGPNRYNAF</sequence>
<keyword evidence="2" id="KW-1185">Reference proteome</keyword>
<gene>
    <name evidence="1" type="ORF">AMECASPLE_032444</name>
</gene>